<keyword evidence="3" id="KW-1185">Reference proteome</keyword>
<sequence>MACIDDAPKSDVHPRYCIRDDKMKQPGISVRLGRACTVASPDRRLLRVFPASADASVMSMALTASSDARPNNCGLPVAQPTPTARRVARQNKRRPGLHLTDRSFCSWRPLGAPVSRFAKGEAKATRKITCQADQWPGLEAGQD</sequence>
<protein>
    <submittedName>
        <fullName evidence="2">Uncharacterized protein</fullName>
    </submittedName>
</protein>
<feature type="compositionally biased region" description="Basic residues" evidence="1">
    <location>
        <begin position="86"/>
        <end position="95"/>
    </location>
</feature>
<evidence type="ECO:0000313" key="2">
    <source>
        <dbReference type="EMBL" id="EMD93871.1"/>
    </source>
</evidence>
<feature type="region of interest" description="Disordered" evidence="1">
    <location>
        <begin position="69"/>
        <end position="95"/>
    </location>
</feature>
<gene>
    <name evidence="2" type="ORF">COCHEDRAFT_1027841</name>
</gene>
<dbReference type="Proteomes" id="UP000016936">
    <property type="component" value="Unassembled WGS sequence"/>
</dbReference>
<dbReference type="OrthoDB" id="10427047at2759"/>
<reference evidence="3" key="2">
    <citation type="journal article" date="2013" name="PLoS Genet.">
        <title>Comparative genome structure, secondary metabolite, and effector coding capacity across Cochliobolus pathogens.</title>
        <authorList>
            <person name="Condon B.J."/>
            <person name="Leng Y."/>
            <person name="Wu D."/>
            <person name="Bushley K.E."/>
            <person name="Ohm R.A."/>
            <person name="Otillar R."/>
            <person name="Martin J."/>
            <person name="Schackwitz W."/>
            <person name="Grimwood J."/>
            <person name="MohdZainudin N."/>
            <person name="Xue C."/>
            <person name="Wang R."/>
            <person name="Manning V.A."/>
            <person name="Dhillon B."/>
            <person name="Tu Z.J."/>
            <person name="Steffenson B.J."/>
            <person name="Salamov A."/>
            <person name="Sun H."/>
            <person name="Lowry S."/>
            <person name="LaButti K."/>
            <person name="Han J."/>
            <person name="Copeland A."/>
            <person name="Lindquist E."/>
            <person name="Barry K."/>
            <person name="Schmutz J."/>
            <person name="Baker S.E."/>
            <person name="Ciuffetti L.M."/>
            <person name="Grigoriev I.V."/>
            <person name="Zhong S."/>
            <person name="Turgeon B.G."/>
        </authorList>
    </citation>
    <scope>NUCLEOTIDE SEQUENCE [LARGE SCALE GENOMIC DNA]</scope>
    <source>
        <strain evidence="3">C5 / ATCC 48332 / race O</strain>
    </source>
</reference>
<dbReference type="EMBL" id="KB445572">
    <property type="protein sequence ID" value="EMD93871.1"/>
    <property type="molecule type" value="Genomic_DNA"/>
</dbReference>
<name>M2UJP8_COCH5</name>
<accession>M2UJP8</accession>
<dbReference type="AlphaFoldDB" id="M2UJP8"/>
<evidence type="ECO:0000313" key="3">
    <source>
        <dbReference type="Proteomes" id="UP000016936"/>
    </source>
</evidence>
<reference evidence="2 3" key="1">
    <citation type="journal article" date="2012" name="PLoS Pathog.">
        <title>Diverse lifestyles and strategies of plant pathogenesis encoded in the genomes of eighteen Dothideomycetes fungi.</title>
        <authorList>
            <person name="Ohm R.A."/>
            <person name="Feau N."/>
            <person name="Henrissat B."/>
            <person name="Schoch C.L."/>
            <person name="Horwitz B.A."/>
            <person name="Barry K.W."/>
            <person name="Condon B.J."/>
            <person name="Copeland A.C."/>
            <person name="Dhillon B."/>
            <person name="Glaser F."/>
            <person name="Hesse C.N."/>
            <person name="Kosti I."/>
            <person name="LaButti K."/>
            <person name="Lindquist E.A."/>
            <person name="Lucas S."/>
            <person name="Salamov A.A."/>
            <person name="Bradshaw R.E."/>
            <person name="Ciuffetti L."/>
            <person name="Hamelin R.C."/>
            <person name="Kema G.H.J."/>
            <person name="Lawrence C."/>
            <person name="Scott J.A."/>
            <person name="Spatafora J.W."/>
            <person name="Turgeon B.G."/>
            <person name="de Wit P.J.G.M."/>
            <person name="Zhong S."/>
            <person name="Goodwin S.B."/>
            <person name="Grigoriev I.V."/>
        </authorList>
    </citation>
    <scope>NUCLEOTIDE SEQUENCE [LARGE SCALE GENOMIC DNA]</scope>
    <source>
        <strain evidence="3">C5 / ATCC 48332 / race O</strain>
    </source>
</reference>
<proteinExistence type="predicted"/>
<organism evidence="2 3">
    <name type="scientific">Cochliobolus heterostrophus (strain C5 / ATCC 48332 / race O)</name>
    <name type="common">Southern corn leaf blight fungus</name>
    <name type="synonym">Bipolaris maydis</name>
    <dbReference type="NCBI Taxonomy" id="701091"/>
    <lineage>
        <taxon>Eukaryota</taxon>
        <taxon>Fungi</taxon>
        <taxon>Dikarya</taxon>
        <taxon>Ascomycota</taxon>
        <taxon>Pezizomycotina</taxon>
        <taxon>Dothideomycetes</taxon>
        <taxon>Pleosporomycetidae</taxon>
        <taxon>Pleosporales</taxon>
        <taxon>Pleosporineae</taxon>
        <taxon>Pleosporaceae</taxon>
        <taxon>Bipolaris</taxon>
    </lineage>
</organism>
<dbReference type="HOGENOM" id="CLU_1805994_0_0_1"/>
<evidence type="ECO:0000256" key="1">
    <source>
        <dbReference type="SAM" id="MobiDB-lite"/>
    </source>
</evidence>